<dbReference type="AlphaFoldDB" id="A0A914CSB6"/>
<dbReference type="GO" id="GO:0002939">
    <property type="term" value="P:tRNA N1-guanine methylation"/>
    <property type="evidence" value="ECO:0007669"/>
    <property type="project" value="TreeGrafter"/>
</dbReference>
<accession>A0A914CSB6</accession>
<dbReference type="GO" id="GO:0005654">
    <property type="term" value="C:nucleoplasm"/>
    <property type="evidence" value="ECO:0007669"/>
    <property type="project" value="TreeGrafter"/>
</dbReference>
<evidence type="ECO:0000259" key="7">
    <source>
        <dbReference type="PROSITE" id="PS51675"/>
    </source>
</evidence>
<dbReference type="PANTHER" id="PTHR13563:SF13">
    <property type="entry name" value="TRNA METHYLTRANSFERASE 10 HOMOLOG A"/>
    <property type="match status" value="1"/>
</dbReference>
<dbReference type="WBParaSite" id="ACRNAN_scaffold1344.g16787.t1">
    <property type="protein sequence ID" value="ACRNAN_scaffold1344.g16787.t1"/>
    <property type="gene ID" value="ACRNAN_scaffold1344.g16787"/>
</dbReference>
<evidence type="ECO:0000256" key="1">
    <source>
        <dbReference type="ARBA" id="ARBA00012797"/>
    </source>
</evidence>
<dbReference type="InterPro" id="IPR028564">
    <property type="entry name" value="MT_TRM10-typ"/>
</dbReference>
<feature type="domain" description="SAM-dependent MTase TRM10-type" evidence="7">
    <location>
        <begin position="67"/>
        <end position="257"/>
    </location>
</feature>
<feature type="region of interest" description="Disordered" evidence="6">
    <location>
        <begin position="260"/>
        <end position="295"/>
    </location>
</feature>
<keyword evidence="4" id="KW-0949">S-adenosyl-L-methionine</keyword>
<evidence type="ECO:0000256" key="6">
    <source>
        <dbReference type="SAM" id="MobiDB-lite"/>
    </source>
</evidence>
<name>A0A914CSB6_9BILA</name>
<dbReference type="PANTHER" id="PTHR13563">
    <property type="entry name" value="TRNA (GUANINE-9-) METHYLTRANSFERASE"/>
    <property type="match status" value="1"/>
</dbReference>
<comment type="catalytic activity">
    <reaction evidence="5">
        <text>guanosine(9) in tRNA + S-adenosyl-L-methionine = N(1)-methylguanosine(9) in tRNA + S-adenosyl-L-homocysteine + H(+)</text>
        <dbReference type="Rhea" id="RHEA:43156"/>
        <dbReference type="Rhea" id="RHEA-COMP:10367"/>
        <dbReference type="Rhea" id="RHEA-COMP:10368"/>
        <dbReference type="ChEBI" id="CHEBI:15378"/>
        <dbReference type="ChEBI" id="CHEBI:57856"/>
        <dbReference type="ChEBI" id="CHEBI:59789"/>
        <dbReference type="ChEBI" id="CHEBI:73542"/>
        <dbReference type="ChEBI" id="CHEBI:74269"/>
        <dbReference type="EC" id="2.1.1.221"/>
    </reaction>
</comment>
<evidence type="ECO:0000313" key="9">
    <source>
        <dbReference type="WBParaSite" id="ACRNAN_scaffold1344.g16787.t1"/>
    </source>
</evidence>
<reference evidence="9" key="1">
    <citation type="submission" date="2022-11" db="UniProtKB">
        <authorList>
            <consortium name="WormBaseParasite"/>
        </authorList>
    </citation>
    <scope>IDENTIFICATION</scope>
</reference>
<evidence type="ECO:0000313" key="8">
    <source>
        <dbReference type="Proteomes" id="UP000887540"/>
    </source>
</evidence>
<protein>
    <recommendedName>
        <fullName evidence="1">tRNA (guanine(9)-N(1))-methyltransferase</fullName>
        <ecNumber evidence="1">2.1.1.221</ecNumber>
    </recommendedName>
</protein>
<evidence type="ECO:0000256" key="5">
    <source>
        <dbReference type="ARBA" id="ARBA00048434"/>
    </source>
</evidence>
<feature type="compositionally biased region" description="Acidic residues" evidence="6">
    <location>
        <begin position="263"/>
        <end position="274"/>
    </location>
</feature>
<keyword evidence="2" id="KW-0489">Methyltransferase</keyword>
<dbReference type="EC" id="2.1.1.221" evidence="1"/>
<dbReference type="FunFam" id="3.40.1280.30:FF:000001">
    <property type="entry name" value="tRNA methyltransferase 10 homolog A"/>
    <property type="match status" value="1"/>
</dbReference>
<dbReference type="InterPro" id="IPR007356">
    <property type="entry name" value="tRNA_m1G_MeTrfase_euk"/>
</dbReference>
<dbReference type="Gene3D" id="3.40.1280.30">
    <property type="match status" value="1"/>
</dbReference>
<keyword evidence="8" id="KW-1185">Reference proteome</keyword>
<dbReference type="InterPro" id="IPR038459">
    <property type="entry name" value="MT_TRM10-typ_sf"/>
</dbReference>
<evidence type="ECO:0000256" key="4">
    <source>
        <dbReference type="ARBA" id="ARBA00022691"/>
    </source>
</evidence>
<feature type="compositionally biased region" description="Polar residues" evidence="6">
    <location>
        <begin position="285"/>
        <end position="295"/>
    </location>
</feature>
<dbReference type="PROSITE" id="PS51675">
    <property type="entry name" value="SAM_MT_TRM10"/>
    <property type="match status" value="1"/>
</dbReference>
<evidence type="ECO:0000256" key="2">
    <source>
        <dbReference type="ARBA" id="ARBA00022603"/>
    </source>
</evidence>
<dbReference type="CDD" id="cd18101">
    <property type="entry name" value="Trm10euk_A"/>
    <property type="match status" value="1"/>
</dbReference>
<proteinExistence type="predicted"/>
<dbReference type="Proteomes" id="UP000887540">
    <property type="component" value="Unplaced"/>
</dbReference>
<organism evidence="8 9">
    <name type="scientific">Acrobeloides nanus</name>
    <dbReference type="NCBI Taxonomy" id="290746"/>
    <lineage>
        <taxon>Eukaryota</taxon>
        <taxon>Metazoa</taxon>
        <taxon>Ecdysozoa</taxon>
        <taxon>Nematoda</taxon>
        <taxon>Chromadorea</taxon>
        <taxon>Rhabditida</taxon>
        <taxon>Tylenchina</taxon>
        <taxon>Cephalobomorpha</taxon>
        <taxon>Cephaloboidea</taxon>
        <taxon>Cephalobidae</taxon>
        <taxon>Acrobeloides</taxon>
    </lineage>
</organism>
<sequence length="295" mass="33883">MDQATTSIEVANPPILGNIETKQLSKKQQKKMAKMARWLEGRKEKRIIEKARRKEKRAQLHATGVVIPKPVKKTMASSNCKIRVAVDMAYEDKMDERLIRNTIAQLNYCYAANRRAANPMQYYIINFNGFTKTIFESNKNNQNWDAYIVPDRLEDLWQKDEIVYLCAESETDIEVLDPGKVYVIGGLIDHNRYKGFCYEKAVANGFSTARLPIDKYMKMNSRKVLTINHVFEILLRFSETNSWIEALKVIPKRKGITFINSESAEENEPQDEDTGEKATLEDVSNGENSNNTPNC</sequence>
<evidence type="ECO:0000256" key="3">
    <source>
        <dbReference type="ARBA" id="ARBA00022679"/>
    </source>
</evidence>
<keyword evidence="3" id="KW-0808">Transferase</keyword>
<dbReference type="GO" id="GO:0052905">
    <property type="term" value="F:tRNA (guanosine(9)-N1)-methyltransferase activity"/>
    <property type="evidence" value="ECO:0007669"/>
    <property type="project" value="UniProtKB-EC"/>
</dbReference>
<dbReference type="GO" id="GO:0000049">
    <property type="term" value="F:tRNA binding"/>
    <property type="evidence" value="ECO:0007669"/>
    <property type="project" value="TreeGrafter"/>
</dbReference>